<proteinExistence type="predicted"/>
<feature type="region of interest" description="Disordered" evidence="1">
    <location>
        <begin position="104"/>
        <end position="165"/>
    </location>
</feature>
<feature type="signal peptide" evidence="2">
    <location>
        <begin position="1"/>
        <end position="29"/>
    </location>
</feature>
<feature type="compositionally biased region" description="Acidic residues" evidence="1">
    <location>
        <begin position="49"/>
        <end position="59"/>
    </location>
</feature>
<dbReference type="RefSeq" id="XP_005643805.1">
    <property type="nucleotide sequence ID" value="XM_005643748.1"/>
</dbReference>
<name>I0YLJ2_COCSC</name>
<feature type="region of interest" description="Disordered" evidence="1">
    <location>
        <begin position="225"/>
        <end position="245"/>
    </location>
</feature>
<dbReference type="OrthoDB" id="406773at2759"/>
<dbReference type="KEGG" id="csl:COCSUDRAFT_58556"/>
<keyword evidence="4" id="KW-1185">Reference proteome</keyword>
<evidence type="ECO:0000256" key="2">
    <source>
        <dbReference type="SAM" id="SignalP"/>
    </source>
</evidence>
<evidence type="ECO:0000313" key="4">
    <source>
        <dbReference type="Proteomes" id="UP000007264"/>
    </source>
</evidence>
<feature type="region of interest" description="Disordered" evidence="1">
    <location>
        <begin position="43"/>
        <end position="84"/>
    </location>
</feature>
<dbReference type="GeneID" id="17037381"/>
<feature type="compositionally biased region" description="Polar residues" evidence="1">
    <location>
        <begin position="131"/>
        <end position="142"/>
    </location>
</feature>
<gene>
    <name evidence="3" type="ORF">COCSUDRAFT_58556</name>
</gene>
<feature type="chain" id="PRO_5003637089" evidence="2">
    <location>
        <begin position="30"/>
        <end position="664"/>
    </location>
</feature>
<protein>
    <submittedName>
        <fullName evidence="3">Uncharacterized protein</fullName>
    </submittedName>
</protein>
<sequence length="664" mass="70758">MVSKKRHKGCAVQPIRFLLLALLLGAVFAQDGGGSDATEIQEESILTDNTEETYADTEGGDSLIDYGEAVGNKEPGTNSVGGASVSPHFNFTKAAELAAAHAEEVASSASADPPASANAANNRQQSAGASTTSVQLRGSQNAAAAVEPEKGRQQGEKGATPAGGYVTVEYGETGVTEEDLAPPPDALGYIATPDLDLAGLGRPPPAAASAPRAPITNELLDPTLLSGTRNSTAAGPPSPPAAPRGLPVAAATAGAVAQVSPAVAASAGVVGAAAAVRSPDDWVVNITAADFQGAAHIAKRQARHYHSLPGSLTAECQQRLLNIVRRVEAEGAFYQPSSLEALLGNVSAVKMQQAAQQTNDLLATVLAGNAPKYTAFHLSHMTNNYNDCLKSAGVEALKSCLRRNRKQLRHADIVWFDENFLAALQQLLPEVRSMFGFGSGRGDFERYFYDQGVKYTFGLEPGYMGALGFYAPGWEYREGPVQLTALLPNASGLSELADFKCHMFGDSHMRVDLVQSFEVFEEIPRHEHCGIANALAGLAGRWLAVTMGQLGQGGGHHIANRHKEDFLSEWTKRGLVYRPDLTASIAKDCYMCQLHYLRYNLLIFEVDPSRVVPIDCALEGPADWAPYEDFEEQLVHLPNGTAVPSSKHQHDYGDWQYVLRLKAG</sequence>
<organism evidence="3 4">
    <name type="scientific">Coccomyxa subellipsoidea (strain C-169)</name>
    <name type="common">Green microalga</name>
    <dbReference type="NCBI Taxonomy" id="574566"/>
    <lineage>
        <taxon>Eukaryota</taxon>
        <taxon>Viridiplantae</taxon>
        <taxon>Chlorophyta</taxon>
        <taxon>core chlorophytes</taxon>
        <taxon>Trebouxiophyceae</taxon>
        <taxon>Trebouxiophyceae incertae sedis</taxon>
        <taxon>Coccomyxaceae</taxon>
        <taxon>Coccomyxa</taxon>
        <taxon>Coccomyxa subellipsoidea</taxon>
    </lineage>
</organism>
<dbReference type="EMBL" id="AGSI01000019">
    <property type="protein sequence ID" value="EIE19261.1"/>
    <property type="molecule type" value="Genomic_DNA"/>
</dbReference>
<feature type="compositionally biased region" description="Low complexity" evidence="1">
    <location>
        <begin position="104"/>
        <end position="130"/>
    </location>
</feature>
<dbReference type="Proteomes" id="UP000007264">
    <property type="component" value="Unassembled WGS sequence"/>
</dbReference>
<accession>I0YLJ2</accession>
<evidence type="ECO:0000256" key="1">
    <source>
        <dbReference type="SAM" id="MobiDB-lite"/>
    </source>
</evidence>
<reference evidence="3 4" key="1">
    <citation type="journal article" date="2012" name="Genome Biol.">
        <title>The genome of the polar eukaryotic microalga coccomyxa subellipsoidea reveals traits of cold adaptation.</title>
        <authorList>
            <person name="Blanc G."/>
            <person name="Agarkova I."/>
            <person name="Grimwood J."/>
            <person name="Kuo A."/>
            <person name="Brueggeman A."/>
            <person name="Dunigan D."/>
            <person name="Gurnon J."/>
            <person name="Ladunga I."/>
            <person name="Lindquist E."/>
            <person name="Lucas S."/>
            <person name="Pangilinan J."/>
            <person name="Proschold T."/>
            <person name="Salamov A."/>
            <person name="Schmutz J."/>
            <person name="Weeks D."/>
            <person name="Yamada T."/>
            <person name="Claverie J.M."/>
            <person name="Grigoriev I."/>
            <person name="Van Etten J."/>
            <person name="Lomsadze A."/>
            <person name="Borodovsky M."/>
        </authorList>
    </citation>
    <scope>NUCLEOTIDE SEQUENCE [LARGE SCALE GENOMIC DNA]</scope>
    <source>
        <strain evidence="3 4">C-169</strain>
    </source>
</reference>
<keyword evidence="2" id="KW-0732">Signal</keyword>
<evidence type="ECO:0000313" key="3">
    <source>
        <dbReference type="EMBL" id="EIE19261.1"/>
    </source>
</evidence>
<dbReference type="AlphaFoldDB" id="I0YLJ2"/>
<comment type="caution">
    <text evidence="3">The sequence shown here is derived from an EMBL/GenBank/DDBJ whole genome shotgun (WGS) entry which is preliminary data.</text>
</comment>